<name>X1H5I7_9ZZZZ</name>
<dbReference type="CDD" id="cd00093">
    <property type="entry name" value="HTH_XRE"/>
    <property type="match status" value="1"/>
</dbReference>
<comment type="caution">
    <text evidence="2">The sequence shown here is derived from an EMBL/GenBank/DDBJ whole genome shotgun (WGS) entry which is preliminary data.</text>
</comment>
<dbReference type="PROSITE" id="PS50943">
    <property type="entry name" value="HTH_CROC1"/>
    <property type="match status" value="1"/>
</dbReference>
<dbReference type="SUPFAM" id="SSF47413">
    <property type="entry name" value="lambda repressor-like DNA-binding domains"/>
    <property type="match status" value="1"/>
</dbReference>
<protein>
    <recommendedName>
        <fullName evidence="1">HTH cro/C1-type domain-containing protein</fullName>
    </recommendedName>
</protein>
<dbReference type="GO" id="GO:0003677">
    <property type="term" value="F:DNA binding"/>
    <property type="evidence" value="ECO:0007669"/>
    <property type="project" value="InterPro"/>
</dbReference>
<proteinExistence type="predicted"/>
<dbReference type="EMBL" id="BARU01016770">
    <property type="protein sequence ID" value="GAH52355.1"/>
    <property type="molecule type" value="Genomic_DNA"/>
</dbReference>
<dbReference type="InterPro" id="IPR010982">
    <property type="entry name" value="Lambda_DNA-bd_dom_sf"/>
</dbReference>
<evidence type="ECO:0000313" key="2">
    <source>
        <dbReference type="EMBL" id="GAH52355.1"/>
    </source>
</evidence>
<feature type="domain" description="HTH cro/C1-type" evidence="1">
    <location>
        <begin position="3"/>
        <end position="43"/>
    </location>
</feature>
<dbReference type="Gene3D" id="1.10.260.40">
    <property type="entry name" value="lambda repressor-like DNA-binding domains"/>
    <property type="match status" value="1"/>
</dbReference>
<evidence type="ECO:0000259" key="1">
    <source>
        <dbReference type="PROSITE" id="PS50943"/>
    </source>
</evidence>
<feature type="non-terminal residue" evidence="2">
    <location>
        <position position="1"/>
    </location>
</feature>
<dbReference type="InterPro" id="IPR001387">
    <property type="entry name" value="Cro/C1-type_HTH"/>
</dbReference>
<reference evidence="2" key="1">
    <citation type="journal article" date="2014" name="Front. Microbiol.">
        <title>High frequency of phylogenetically diverse reductive dehalogenase-homologous genes in deep subseafloor sedimentary metagenomes.</title>
        <authorList>
            <person name="Kawai M."/>
            <person name="Futagami T."/>
            <person name="Toyoda A."/>
            <person name="Takaki Y."/>
            <person name="Nishi S."/>
            <person name="Hori S."/>
            <person name="Arai W."/>
            <person name="Tsubouchi T."/>
            <person name="Morono Y."/>
            <person name="Uchiyama I."/>
            <person name="Ito T."/>
            <person name="Fujiyama A."/>
            <person name="Inagaki F."/>
            <person name="Takami H."/>
        </authorList>
    </citation>
    <scope>NUCLEOTIDE SEQUENCE</scope>
    <source>
        <strain evidence="2">Expedition CK06-06</strain>
    </source>
</reference>
<dbReference type="Pfam" id="PF01381">
    <property type="entry name" value="HTH_3"/>
    <property type="match status" value="1"/>
</dbReference>
<organism evidence="2">
    <name type="scientific">marine sediment metagenome</name>
    <dbReference type="NCBI Taxonomy" id="412755"/>
    <lineage>
        <taxon>unclassified sequences</taxon>
        <taxon>metagenomes</taxon>
        <taxon>ecological metagenomes</taxon>
    </lineage>
</organism>
<gene>
    <name evidence="2" type="ORF">S03H2_27854</name>
</gene>
<dbReference type="AlphaFoldDB" id="X1H5I7"/>
<sequence length="102" mass="12041">TNFASEINEPPQKISNYEHGENFPTIEMLIKIQKVLNKPFEILLKPLIDISEENIELSKILNNIKQICKYSEAKKDLKKQIKYILNDIKEKEEKSKKKREPD</sequence>
<accession>X1H5I7</accession>